<evidence type="ECO:0000313" key="2">
    <source>
        <dbReference type="EMBL" id="OKA32412.1"/>
    </source>
</evidence>
<dbReference type="AlphaFoldDB" id="A0A150AVW3"/>
<reference evidence="1 3" key="1">
    <citation type="submission" date="2015-12" db="EMBL/GenBank/DDBJ databases">
        <title>Bacillus cereus Group isolate.</title>
        <authorList>
            <person name="Kovac J."/>
        </authorList>
    </citation>
    <scope>NUCLEOTIDE SEQUENCE [LARGE SCALE GENOMIC DNA]</scope>
    <source>
        <strain evidence="1 3">FSL W8-0275</strain>
    </source>
</reference>
<gene>
    <name evidence="1" type="ORF">AT274_10260</name>
    <name evidence="2" type="ORF">BJR07_28435</name>
</gene>
<dbReference type="Proteomes" id="UP000075591">
    <property type="component" value="Unassembled WGS sequence"/>
</dbReference>
<proteinExistence type="predicted"/>
<comment type="caution">
    <text evidence="1">The sequence shown here is derived from an EMBL/GenBank/DDBJ whole genome shotgun (WGS) entry which is preliminary data.</text>
</comment>
<dbReference type="EMBL" id="MPON01000022">
    <property type="protein sequence ID" value="OKA32412.1"/>
    <property type="molecule type" value="Genomic_DNA"/>
</dbReference>
<name>A0A150AVW3_BACCE</name>
<accession>A0A150AVW3</accession>
<sequence length="62" mass="7369">MITAAKLVNWREHRDMIILECELNGEHFDISTYKERLYNVHLLKMEVYVRLDVHGKLIGISI</sequence>
<evidence type="ECO:0000313" key="1">
    <source>
        <dbReference type="EMBL" id="KXX86284.1"/>
    </source>
</evidence>
<dbReference type="PATRIC" id="fig|1396.446.peg.3344"/>
<dbReference type="EMBL" id="LOMT01000148">
    <property type="protein sequence ID" value="KXX86284.1"/>
    <property type="molecule type" value="Genomic_DNA"/>
</dbReference>
<dbReference type="Proteomes" id="UP000186535">
    <property type="component" value="Unassembled WGS sequence"/>
</dbReference>
<dbReference type="RefSeq" id="WP_000626885.1">
    <property type="nucleotide sequence ID" value="NZ_CAKJVO010000016.1"/>
</dbReference>
<reference evidence="2 4" key="2">
    <citation type="submission" date="2016-11" db="EMBL/GenBank/DDBJ databases">
        <title>Identification of Bacillus cereus isolated from egg-white.</title>
        <authorList>
            <person name="Soni A."/>
            <person name="Oey I."/>
            <person name="Silcock P."/>
            <person name="Bremer P."/>
        </authorList>
    </citation>
    <scope>NUCLEOTIDE SEQUENCE [LARGE SCALE GENOMIC DNA]</scope>
    <source>
        <strain evidence="2 4">NZAS03</strain>
    </source>
</reference>
<organism evidence="1 3">
    <name type="scientific">Bacillus cereus</name>
    <dbReference type="NCBI Taxonomy" id="1396"/>
    <lineage>
        <taxon>Bacteria</taxon>
        <taxon>Bacillati</taxon>
        <taxon>Bacillota</taxon>
        <taxon>Bacilli</taxon>
        <taxon>Bacillales</taxon>
        <taxon>Bacillaceae</taxon>
        <taxon>Bacillus</taxon>
        <taxon>Bacillus cereus group</taxon>
    </lineage>
</organism>
<protein>
    <submittedName>
        <fullName evidence="1">Uncharacterized protein</fullName>
    </submittedName>
</protein>
<evidence type="ECO:0000313" key="3">
    <source>
        <dbReference type="Proteomes" id="UP000075591"/>
    </source>
</evidence>
<evidence type="ECO:0000313" key="4">
    <source>
        <dbReference type="Proteomes" id="UP000186535"/>
    </source>
</evidence>